<dbReference type="RefSeq" id="XP_043037394.1">
    <property type="nucleotide sequence ID" value="XM_043180436.1"/>
</dbReference>
<evidence type="ECO:0000256" key="1">
    <source>
        <dbReference type="SAM" id="Phobius"/>
    </source>
</evidence>
<keyword evidence="1" id="KW-1133">Transmembrane helix</keyword>
<sequence>MLNESALPVVMKMTYIATLTAAPRGFIISQLITLFRSLSIAMRRVTTPQDVTKLLLPITNRILIHMSLLWCSRYYTDGTCIQVSLKIVKAKMLAVKRDFGGYRKLTKRRVFEAYLREMAEDIKDMIDSFLIAWTRHPNECSLSTICLEETTIHSRVWELMKDCTVSEPRKRRSSFISERITNALLRKRGYEALAG</sequence>
<name>A0A9P7VQ02_9AGAR</name>
<protein>
    <submittedName>
        <fullName evidence="2">Uncharacterized protein</fullName>
    </submittedName>
</protein>
<gene>
    <name evidence="2" type="ORF">BT62DRAFT_303877</name>
</gene>
<feature type="transmembrane region" description="Helical" evidence="1">
    <location>
        <begin position="15"/>
        <end position="35"/>
    </location>
</feature>
<keyword evidence="1" id="KW-0812">Transmembrane</keyword>
<proteinExistence type="predicted"/>
<keyword evidence="1" id="KW-0472">Membrane</keyword>
<dbReference type="OrthoDB" id="2904820at2759"/>
<accession>A0A9P7VQ02</accession>
<dbReference type="GeneID" id="66102732"/>
<dbReference type="EMBL" id="MU250542">
    <property type="protein sequence ID" value="KAG7443894.1"/>
    <property type="molecule type" value="Genomic_DNA"/>
</dbReference>
<reference evidence="2" key="1">
    <citation type="submission" date="2020-11" db="EMBL/GenBank/DDBJ databases">
        <title>Adaptations for nitrogen fixation in a non-lichenized fungal sporocarp promotes dispersal by wood-feeding termites.</title>
        <authorList>
            <consortium name="DOE Joint Genome Institute"/>
            <person name="Koch R.A."/>
            <person name="Yoon G."/>
            <person name="Arayal U."/>
            <person name="Lail K."/>
            <person name="Amirebrahimi M."/>
            <person name="Labutti K."/>
            <person name="Lipzen A."/>
            <person name="Riley R."/>
            <person name="Barry K."/>
            <person name="Henrissat B."/>
            <person name="Grigoriev I.V."/>
            <person name="Herr J.R."/>
            <person name="Aime M.C."/>
        </authorList>
    </citation>
    <scope>NUCLEOTIDE SEQUENCE</scope>
    <source>
        <strain evidence="2">MCA 3950</strain>
    </source>
</reference>
<dbReference type="Proteomes" id="UP000812287">
    <property type="component" value="Unassembled WGS sequence"/>
</dbReference>
<dbReference type="AlphaFoldDB" id="A0A9P7VQ02"/>
<evidence type="ECO:0000313" key="3">
    <source>
        <dbReference type="Proteomes" id="UP000812287"/>
    </source>
</evidence>
<keyword evidence="3" id="KW-1185">Reference proteome</keyword>
<comment type="caution">
    <text evidence="2">The sequence shown here is derived from an EMBL/GenBank/DDBJ whole genome shotgun (WGS) entry which is preliminary data.</text>
</comment>
<organism evidence="2 3">
    <name type="scientific">Guyanagaster necrorhizus</name>
    <dbReference type="NCBI Taxonomy" id="856835"/>
    <lineage>
        <taxon>Eukaryota</taxon>
        <taxon>Fungi</taxon>
        <taxon>Dikarya</taxon>
        <taxon>Basidiomycota</taxon>
        <taxon>Agaricomycotina</taxon>
        <taxon>Agaricomycetes</taxon>
        <taxon>Agaricomycetidae</taxon>
        <taxon>Agaricales</taxon>
        <taxon>Marasmiineae</taxon>
        <taxon>Physalacriaceae</taxon>
        <taxon>Guyanagaster</taxon>
    </lineage>
</organism>
<evidence type="ECO:0000313" key="2">
    <source>
        <dbReference type="EMBL" id="KAG7443894.1"/>
    </source>
</evidence>